<keyword evidence="2" id="KW-1185">Reference proteome</keyword>
<comment type="caution">
    <text evidence="1">The sequence shown here is derived from an EMBL/GenBank/DDBJ whole genome shotgun (WGS) entry which is preliminary data.</text>
</comment>
<dbReference type="OrthoDB" id="1933717at2759"/>
<feature type="non-terminal residue" evidence="1">
    <location>
        <position position="1"/>
    </location>
</feature>
<accession>A0A8K0CVB1</accession>
<feature type="non-terminal residue" evidence="1">
    <location>
        <position position="58"/>
    </location>
</feature>
<organism evidence="1 2">
    <name type="scientific">Ignelater luminosus</name>
    <name type="common">Cucubano</name>
    <name type="synonym">Pyrophorus luminosus</name>
    <dbReference type="NCBI Taxonomy" id="2038154"/>
    <lineage>
        <taxon>Eukaryota</taxon>
        <taxon>Metazoa</taxon>
        <taxon>Ecdysozoa</taxon>
        <taxon>Arthropoda</taxon>
        <taxon>Hexapoda</taxon>
        <taxon>Insecta</taxon>
        <taxon>Pterygota</taxon>
        <taxon>Neoptera</taxon>
        <taxon>Endopterygota</taxon>
        <taxon>Coleoptera</taxon>
        <taxon>Polyphaga</taxon>
        <taxon>Elateriformia</taxon>
        <taxon>Elateroidea</taxon>
        <taxon>Elateridae</taxon>
        <taxon>Agrypninae</taxon>
        <taxon>Pyrophorini</taxon>
        <taxon>Ignelater</taxon>
    </lineage>
</organism>
<reference evidence="1" key="1">
    <citation type="submission" date="2019-08" db="EMBL/GenBank/DDBJ databases">
        <title>The genome of the North American firefly Photinus pyralis.</title>
        <authorList>
            <consortium name="Photinus pyralis genome working group"/>
            <person name="Fallon T.R."/>
            <person name="Sander Lower S.E."/>
            <person name="Weng J.-K."/>
        </authorList>
    </citation>
    <scope>NUCLEOTIDE SEQUENCE</scope>
    <source>
        <strain evidence="1">TRF0915ILg1</strain>
        <tissue evidence="1">Whole body</tissue>
    </source>
</reference>
<gene>
    <name evidence="1" type="ORF">ILUMI_14202</name>
</gene>
<sequence>SISPGYVKTEIVEANLKGSGLTTSPELEAFVKNFPAGLEAEDIAEAVLYVLATPPHVQ</sequence>
<protein>
    <submittedName>
        <fullName evidence="1">Uncharacterized protein</fullName>
    </submittedName>
</protein>
<dbReference type="EMBL" id="VTPC01017495">
    <property type="protein sequence ID" value="KAF2891971.1"/>
    <property type="molecule type" value="Genomic_DNA"/>
</dbReference>
<name>A0A8K0CVB1_IGNLU</name>
<evidence type="ECO:0000313" key="1">
    <source>
        <dbReference type="EMBL" id="KAF2891971.1"/>
    </source>
</evidence>
<dbReference type="AlphaFoldDB" id="A0A8K0CVB1"/>
<dbReference type="Proteomes" id="UP000801492">
    <property type="component" value="Unassembled WGS sequence"/>
</dbReference>
<proteinExistence type="predicted"/>
<evidence type="ECO:0000313" key="2">
    <source>
        <dbReference type="Proteomes" id="UP000801492"/>
    </source>
</evidence>